<accession>A0ACB8YXC2</accession>
<proteinExistence type="predicted"/>
<organism evidence="1 2">
    <name type="scientific">Cichorium intybus</name>
    <name type="common">Chicory</name>
    <dbReference type="NCBI Taxonomy" id="13427"/>
    <lineage>
        <taxon>Eukaryota</taxon>
        <taxon>Viridiplantae</taxon>
        <taxon>Streptophyta</taxon>
        <taxon>Embryophyta</taxon>
        <taxon>Tracheophyta</taxon>
        <taxon>Spermatophyta</taxon>
        <taxon>Magnoliopsida</taxon>
        <taxon>eudicotyledons</taxon>
        <taxon>Gunneridae</taxon>
        <taxon>Pentapetalae</taxon>
        <taxon>asterids</taxon>
        <taxon>campanulids</taxon>
        <taxon>Asterales</taxon>
        <taxon>Asteraceae</taxon>
        <taxon>Cichorioideae</taxon>
        <taxon>Cichorieae</taxon>
        <taxon>Cichoriinae</taxon>
        <taxon>Cichorium</taxon>
    </lineage>
</organism>
<gene>
    <name evidence="1" type="ORF">L2E82_47919</name>
</gene>
<evidence type="ECO:0000313" key="2">
    <source>
        <dbReference type="Proteomes" id="UP001055811"/>
    </source>
</evidence>
<keyword evidence="2" id="KW-1185">Reference proteome</keyword>
<protein>
    <submittedName>
        <fullName evidence="1">Uncharacterized protein</fullName>
    </submittedName>
</protein>
<comment type="caution">
    <text evidence="1">The sequence shown here is derived from an EMBL/GenBank/DDBJ whole genome shotgun (WGS) entry which is preliminary data.</text>
</comment>
<reference evidence="1 2" key="2">
    <citation type="journal article" date="2022" name="Mol. Ecol. Resour.">
        <title>The genomes of chicory, endive, great burdock and yacon provide insights into Asteraceae paleo-polyploidization history and plant inulin production.</title>
        <authorList>
            <person name="Fan W."/>
            <person name="Wang S."/>
            <person name="Wang H."/>
            <person name="Wang A."/>
            <person name="Jiang F."/>
            <person name="Liu H."/>
            <person name="Zhao H."/>
            <person name="Xu D."/>
            <person name="Zhang Y."/>
        </authorList>
    </citation>
    <scope>NUCLEOTIDE SEQUENCE [LARGE SCALE GENOMIC DNA]</scope>
    <source>
        <strain evidence="2">cv. Punajuju</strain>
        <tissue evidence="1">Leaves</tissue>
    </source>
</reference>
<evidence type="ECO:0000313" key="1">
    <source>
        <dbReference type="EMBL" id="KAI3689948.1"/>
    </source>
</evidence>
<reference evidence="2" key="1">
    <citation type="journal article" date="2022" name="Mol. Ecol. Resour.">
        <title>The genomes of chicory, endive, great burdock and yacon provide insights into Asteraceae palaeo-polyploidization history and plant inulin production.</title>
        <authorList>
            <person name="Fan W."/>
            <person name="Wang S."/>
            <person name="Wang H."/>
            <person name="Wang A."/>
            <person name="Jiang F."/>
            <person name="Liu H."/>
            <person name="Zhao H."/>
            <person name="Xu D."/>
            <person name="Zhang Y."/>
        </authorList>
    </citation>
    <scope>NUCLEOTIDE SEQUENCE [LARGE SCALE GENOMIC DNA]</scope>
    <source>
        <strain evidence="2">cv. Punajuju</strain>
    </source>
</reference>
<sequence length="96" mass="10551">MNSMFSSFDALSAEIMGQSLNLFNTKNPISTIQDDQKKATHETTKNTDCHRSKRVSGAHWAPEFDGLHCFESLGNGKGWGVGDGGFLVLEDEEIES</sequence>
<dbReference type="EMBL" id="CM042017">
    <property type="protein sequence ID" value="KAI3689948.1"/>
    <property type="molecule type" value="Genomic_DNA"/>
</dbReference>
<name>A0ACB8YXC2_CICIN</name>
<dbReference type="Proteomes" id="UP001055811">
    <property type="component" value="Linkage Group LG09"/>
</dbReference>